<sequence>MSKSNSDDLGGWSSPEKPIAPKLNRSSISSYLSSLEVLLAIPLHPREKGLVAASIAVSSKKEASKLRSLITALRVSICDSRSCALSFSESRWFV</sequence>
<proteinExistence type="predicted"/>
<feature type="region of interest" description="Disordered" evidence="1">
    <location>
        <begin position="1"/>
        <end position="22"/>
    </location>
</feature>
<evidence type="ECO:0000313" key="3">
    <source>
        <dbReference type="Proteomes" id="UP000243975"/>
    </source>
</evidence>
<gene>
    <name evidence="2" type="ORF">Ccrd_022942</name>
</gene>
<protein>
    <submittedName>
        <fullName evidence="2">Uncharacterized protein</fullName>
    </submittedName>
</protein>
<evidence type="ECO:0000256" key="1">
    <source>
        <dbReference type="SAM" id="MobiDB-lite"/>
    </source>
</evidence>
<name>A0A103XXX2_CYNCS</name>
<evidence type="ECO:0000313" key="2">
    <source>
        <dbReference type="EMBL" id="KVH98835.1"/>
    </source>
</evidence>
<keyword evidence="3" id="KW-1185">Reference proteome</keyword>
<organism evidence="2 3">
    <name type="scientific">Cynara cardunculus var. scolymus</name>
    <name type="common">Globe artichoke</name>
    <name type="synonym">Cynara scolymus</name>
    <dbReference type="NCBI Taxonomy" id="59895"/>
    <lineage>
        <taxon>Eukaryota</taxon>
        <taxon>Viridiplantae</taxon>
        <taxon>Streptophyta</taxon>
        <taxon>Embryophyta</taxon>
        <taxon>Tracheophyta</taxon>
        <taxon>Spermatophyta</taxon>
        <taxon>Magnoliopsida</taxon>
        <taxon>eudicotyledons</taxon>
        <taxon>Gunneridae</taxon>
        <taxon>Pentapetalae</taxon>
        <taxon>asterids</taxon>
        <taxon>campanulids</taxon>
        <taxon>Asterales</taxon>
        <taxon>Asteraceae</taxon>
        <taxon>Carduoideae</taxon>
        <taxon>Cardueae</taxon>
        <taxon>Carduinae</taxon>
        <taxon>Cynara</taxon>
    </lineage>
</organism>
<dbReference type="EMBL" id="LEKV01003651">
    <property type="protein sequence ID" value="KVH98835.1"/>
    <property type="molecule type" value="Genomic_DNA"/>
</dbReference>
<comment type="caution">
    <text evidence="2">The sequence shown here is derived from an EMBL/GenBank/DDBJ whole genome shotgun (WGS) entry which is preliminary data.</text>
</comment>
<reference evidence="2 3" key="1">
    <citation type="journal article" date="2016" name="Sci. Rep.">
        <title>The genome sequence of the outbreeding globe artichoke constructed de novo incorporating a phase-aware low-pass sequencing strategy of F1 progeny.</title>
        <authorList>
            <person name="Scaglione D."/>
            <person name="Reyes-Chin-Wo S."/>
            <person name="Acquadro A."/>
            <person name="Froenicke L."/>
            <person name="Portis E."/>
            <person name="Beitel C."/>
            <person name="Tirone M."/>
            <person name="Mauro R."/>
            <person name="Lo Monaco A."/>
            <person name="Mauromicale G."/>
            <person name="Faccioli P."/>
            <person name="Cattivelli L."/>
            <person name="Rieseberg L."/>
            <person name="Michelmore R."/>
            <person name="Lanteri S."/>
        </authorList>
    </citation>
    <scope>NUCLEOTIDE SEQUENCE [LARGE SCALE GENOMIC DNA]</scope>
    <source>
        <strain evidence="2">2C</strain>
    </source>
</reference>
<accession>A0A103XXX2</accession>
<dbReference type="Gramene" id="KVH98835">
    <property type="protein sequence ID" value="KVH98835"/>
    <property type="gene ID" value="Ccrd_022942"/>
</dbReference>
<dbReference type="AlphaFoldDB" id="A0A103XXX2"/>
<dbReference type="Proteomes" id="UP000243975">
    <property type="component" value="Unassembled WGS sequence"/>
</dbReference>